<keyword evidence="2 3" id="KW-0040">ANK repeat</keyword>
<dbReference type="Pfam" id="PF12796">
    <property type="entry name" value="Ank_2"/>
    <property type="match status" value="1"/>
</dbReference>
<evidence type="ECO:0000256" key="3">
    <source>
        <dbReference type="PROSITE-ProRule" id="PRU00023"/>
    </source>
</evidence>
<dbReference type="SUPFAM" id="SSF48403">
    <property type="entry name" value="Ankyrin repeat"/>
    <property type="match status" value="1"/>
</dbReference>
<dbReference type="PANTHER" id="PTHR24198:SF194">
    <property type="entry name" value="INVERSIN-A"/>
    <property type="match status" value="1"/>
</dbReference>
<gene>
    <name evidence="4" type="ORF">QM012_003382</name>
</gene>
<dbReference type="PANTHER" id="PTHR24198">
    <property type="entry name" value="ANKYRIN REPEAT AND PROTEIN KINASE DOMAIN-CONTAINING PROTEIN"/>
    <property type="match status" value="1"/>
</dbReference>
<evidence type="ECO:0000313" key="4">
    <source>
        <dbReference type="EMBL" id="KAK6000657.1"/>
    </source>
</evidence>
<feature type="repeat" description="ANK" evidence="3">
    <location>
        <begin position="280"/>
        <end position="312"/>
    </location>
</feature>
<feature type="repeat" description="ANK" evidence="3">
    <location>
        <begin position="241"/>
        <end position="266"/>
    </location>
</feature>
<evidence type="ECO:0000256" key="1">
    <source>
        <dbReference type="ARBA" id="ARBA00022737"/>
    </source>
</evidence>
<reference evidence="4 5" key="1">
    <citation type="submission" date="2023-11" db="EMBL/GenBank/DDBJ databases">
        <title>Draft genome sequence and annotation of the polyextremotolerant black yeast-like fungus Aureobasidium pullulans NRRL 62042.</title>
        <authorList>
            <person name="Dielentheis-Frenken M.R.E."/>
            <person name="Wibberg D."/>
            <person name="Blank L.M."/>
            <person name="Tiso T."/>
        </authorList>
    </citation>
    <scope>NUCLEOTIDE SEQUENCE [LARGE SCALE GENOMIC DNA]</scope>
    <source>
        <strain evidence="4 5">NRRL 62042</strain>
    </source>
</reference>
<evidence type="ECO:0000256" key="2">
    <source>
        <dbReference type="ARBA" id="ARBA00023043"/>
    </source>
</evidence>
<dbReference type="EMBL" id="JASGXD010000016">
    <property type="protein sequence ID" value="KAK6000657.1"/>
    <property type="molecule type" value="Genomic_DNA"/>
</dbReference>
<dbReference type="Pfam" id="PF00023">
    <property type="entry name" value="Ank"/>
    <property type="match status" value="1"/>
</dbReference>
<name>A0ABR0T8M2_AURPU</name>
<evidence type="ECO:0000313" key="5">
    <source>
        <dbReference type="Proteomes" id="UP001341245"/>
    </source>
</evidence>
<protein>
    <recommendedName>
        <fullName evidence="6">Ankyrin</fullName>
    </recommendedName>
</protein>
<dbReference type="InterPro" id="IPR036770">
    <property type="entry name" value="Ankyrin_rpt-contain_sf"/>
</dbReference>
<dbReference type="PRINTS" id="PR01415">
    <property type="entry name" value="ANKYRIN"/>
</dbReference>
<organism evidence="4 5">
    <name type="scientific">Aureobasidium pullulans</name>
    <name type="common">Black yeast</name>
    <name type="synonym">Pullularia pullulans</name>
    <dbReference type="NCBI Taxonomy" id="5580"/>
    <lineage>
        <taxon>Eukaryota</taxon>
        <taxon>Fungi</taxon>
        <taxon>Dikarya</taxon>
        <taxon>Ascomycota</taxon>
        <taxon>Pezizomycotina</taxon>
        <taxon>Dothideomycetes</taxon>
        <taxon>Dothideomycetidae</taxon>
        <taxon>Dothideales</taxon>
        <taxon>Saccotheciaceae</taxon>
        <taxon>Aureobasidium</taxon>
    </lineage>
</organism>
<dbReference type="PROSITE" id="PS50297">
    <property type="entry name" value="ANK_REP_REGION"/>
    <property type="match status" value="2"/>
</dbReference>
<dbReference type="PROSITE" id="PS50088">
    <property type="entry name" value="ANK_REPEAT"/>
    <property type="match status" value="3"/>
</dbReference>
<dbReference type="Proteomes" id="UP001341245">
    <property type="component" value="Unassembled WGS sequence"/>
</dbReference>
<comment type="caution">
    <text evidence="4">The sequence shown here is derived from an EMBL/GenBank/DDBJ whole genome shotgun (WGS) entry which is preliminary data.</text>
</comment>
<dbReference type="Gene3D" id="1.25.40.20">
    <property type="entry name" value="Ankyrin repeat-containing domain"/>
    <property type="match status" value="1"/>
</dbReference>
<dbReference type="InterPro" id="IPR002110">
    <property type="entry name" value="Ankyrin_rpt"/>
</dbReference>
<accession>A0ABR0T8M2</accession>
<dbReference type="SMART" id="SM00248">
    <property type="entry name" value="ANK"/>
    <property type="match status" value="3"/>
</dbReference>
<keyword evidence="1" id="KW-0677">Repeat</keyword>
<keyword evidence="5" id="KW-1185">Reference proteome</keyword>
<proteinExistence type="predicted"/>
<sequence length="367" mass="41653">MLLQPWTAELVGQQLDNFRDPWITLLFAHLQQLQPNLAGNYFVIIKTLKDIDQKGPVQRNLAISCFRWILSAIRPLHWSELQTALALGNTAGGEIQADHAHQIDYSSFNYYAINHFDKHLVISESLSEPPSKPLICIQQMLERGRIYLLRFLLMRLYLSPYIGGGLRQISPADVDFETLPQLIIWTTDLYKIRTKFRPHMAMSPGRLLRAFARAGLLVAVKNLIREKYFAKAEHDINEAEDGESALYIACDNGQAEIVEELLAAGACPQPDTITPLCWIDCETPLFRAILEGHISVVDLLLKAGVDVNVPTDLYGWYTYPLQLAQIHEHYDIAELLVEHGADRNLFEGIRVTVTVTETHIIADPERF</sequence>
<evidence type="ECO:0008006" key="6">
    <source>
        <dbReference type="Google" id="ProtNLM"/>
    </source>
</evidence>
<feature type="repeat" description="ANK" evidence="3">
    <location>
        <begin position="320"/>
        <end position="348"/>
    </location>
</feature>